<feature type="signal peptide" evidence="1">
    <location>
        <begin position="1"/>
        <end position="23"/>
    </location>
</feature>
<protein>
    <submittedName>
        <fullName evidence="2">Uncharacterized protein</fullName>
    </submittedName>
</protein>
<evidence type="ECO:0000313" key="3">
    <source>
        <dbReference type="Proteomes" id="UP000717981"/>
    </source>
</evidence>
<comment type="caution">
    <text evidence="2">The sequence shown here is derived from an EMBL/GenBank/DDBJ whole genome shotgun (WGS) entry which is preliminary data.</text>
</comment>
<evidence type="ECO:0000256" key="1">
    <source>
        <dbReference type="SAM" id="SignalP"/>
    </source>
</evidence>
<accession>A0A921NYE4</accession>
<gene>
    <name evidence="2" type="ORF">CR938_12270</name>
</gene>
<proteinExistence type="predicted"/>
<feature type="chain" id="PRO_5037367674" evidence="1">
    <location>
        <begin position="24"/>
        <end position="68"/>
    </location>
</feature>
<dbReference type="RefSeq" id="WP_211365230.1">
    <property type="nucleotide sequence ID" value="NZ_PDWK01000075.1"/>
</dbReference>
<dbReference type="Proteomes" id="UP000717981">
    <property type="component" value="Unassembled WGS sequence"/>
</dbReference>
<feature type="non-terminal residue" evidence="2">
    <location>
        <position position="68"/>
    </location>
</feature>
<dbReference type="EMBL" id="PDWK01000075">
    <property type="protein sequence ID" value="KAF1686389.1"/>
    <property type="molecule type" value="Genomic_DNA"/>
</dbReference>
<evidence type="ECO:0000313" key="2">
    <source>
        <dbReference type="EMBL" id="KAF1686389.1"/>
    </source>
</evidence>
<dbReference type="AlphaFoldDB" id="A0A921NYE4"/>
<name>A0A921NYE4_9GAMM</name>
<sequence>MRPVPAAPPILALLVLLAPGGCAAPPLLGQGLEHAVAGAQGHQLVPVRDRLAEIALGAARARRDPALG</sequence>
<reference evidence="2" key="1">
    <citation type="submission" date="2017-10" db="EMBL/GenBank/DDBJ databases">
        <title>Whole genome sequencing of members of genus Pseudoxanthomonas.</title>
        <authorList>
            <person name="Kumar S."/>
            <person name="Bansal K."/>
            <person name="Kaur A."/>
            <person name="Patil P."/>
            <person name="Sharma S."/>
            <person name="Patil P.B."/>
        </authorList>
    </citation>
    <scope>NUCLEOTIDE SEQUENCE</scope>
    <source>
        <strain evidence="2">DSM 22914</strain>
    </source>
</reference>
<keyword evidence="3" id="KW-1185">Reference proteome</keyword>
<keyword evidence="1" id="KW-0732">Signal</keyword>
<organism evidence="2 3">
    <name type="scientific">Pseudoxanthomonas taiwanensis</name>
    <dbReference type="NCBI Taxonomy" id="176598"/>
    <lineage>
        <taxon>Bacteria</taxon>
        <taxon>Pseudomonadati</taxon>
        <taxon>Pseudomonadota</taxon>
        <taxon>Gammaproteobacteria</taxon>
        <taxon>Lysobacterales</taxon>
        <taxon>Lysobacteraceae</taxon>
        <taxon>Pseudoxanthomonas</taxon>
    </lineage>
</organism>